<evidence type="ECO:0000256" key="6">
    <source>
        <dbReference type="ARBA" id="ARBA00023136"/>
    </source>
</evidence>
<dbReference type="Proteomes" id="UP001161691">
    <property type="component" value="Unassembled WGS sequence"/>
</dbReference>
<evidence type="ECO:0000256" key="3">
    <source>
        <dbReference type="ARBA" id="ARBA00022553"/>
    </source>
</evidence>
<evidence type="ECO:0000313" key="9">
    <source>
        <dbReference type="EMBL" id="MDI4644020.1"/>
    </source>
</evidence>
<evidence type="ECO:0000256" key="4">
    <source>
        <dbReference type="ARBA" id="ARBA00022679"/>
    </source>
</evidence>
<accession>A0ABT6TCG0</accession>
<evidence type="ECO:0000256" key="1">
    <source>
        <dbReference type="ARBA" id="ARBA00004651"/>
    </source>
</evidence>
<organism evidence="9 10">
    <name type="scientific">Cohnella hashimotonis</name>
    <dbReference type="NCBI Taxonomy" id="2826895"/>
    <lineage>
        <taxon>Bacteria</taxon>
        <taxon>Bacillati</taxon>
        <taxon>Bacillota</taxon>
        <taxon>Bacilli</taxon>
        <taxon>Bacillales</taxon>
        <taxon>Paenibacillaceae</taxon>
        <taxon>Cohnella</taxon>
    </lineage>
</organism>
<dbReference type="InterPro" id="IPR010559">
    <property type="entry name" value="Sig_transdc_His_kin_internal"/>
</dbReference>
<dbReference type="InterPro" id="IPR036890">
    <property type="entry name" value="HATPase_C_sf"/>
</dbReference>
<dbReference type="PANTHER" id="PTHR34220">
    <property type="entry name" value="SENSOR HISTIDINE KINASE YPDA"/>
    <property type="match status" value="1"/>
</dbReference>
<feature type="transmembrane region" description="Helical" evidence="7">
    <location>
        <begin position="307"/>
        <end position="328"/>
    </location>
</feature>
<comment type="caution">
    <text evidence="9">The sequence shown here is derived from an EMBL/GenBank/DDBJ whole genome shotgun (WGS) entry which is preliminary data.</text>
</comment>
<proteinExistence type="predicted"/>
<feature type="domain" description="HAMP" evidence="8">
    <location>
        <begin position="329"/>
        <end position="382"/>
    </location>
</feature>
<keyword evidence="10" id="KW-1185">Reference proteome</keyword>
<keyword evidence="3" id="KW-0597">Phosphoprotein</keyword>
<dbReference type="Pfam" id="PF02518">
    <property type="entry name" value="HATPase_c"/>
    <property type="match status" value="1"/>
</dbReference>
<name>A0ABT6TCG0_9BACL</name>
<dbReference type="PROSITE" id="PS50885">
    <property type="entry name" value="HAMP"/>
    <property type="match status" value="1"/>
</dbReference>
<evidence type="ECO:0000259" key="8">
    <source>
        <dbReference type="PROSITE" id="PS50885"/>
    </source>
</evidence>
<evidence type="ECO:0000256" key="7">
    <source>
        <dbReference type="SAM" id="Phobius"/>
    </source>
</evidence>
<comment type="subcellular location">
    <subcellularLocation>
        <location evidence="1">Cell membrane</location>
        <topology evidence="1">Multi-pass membrane protein</topology>
    </subcellularLocation>
</comment>
<evidence type="ECO:0000256" key="5">
    <source>
        <dbReference type="ARBA" id="ARBA00022777"/>
    </source>
</evidence>
<evidence type="ECO:0000313" key="10">
    <source>
        <dbReference type="Proteomes" id="UP001161691"/>
    </source>
</evidence>
<keyword evidence="7" id="KW-1133">Transmembrane helix</keyword>
<dbReference type="Pfam" id="PF06580">
    <property type="entry name" value="His_kinase"/>
    <property type="match status" value="1"/>
</dbReference>
<keyword evidence="4" id="KW-0808">Transferase</keyword>
<keyword evidence="7" id="KW-0812">Transmembrane</keyword>
<dbReference type="RefSeq" id="WP_282907052.1">
    <property type="nucleotide sequence ID" value="NZ_JAGRPV010000001.1"/>
</dbReference>
<dbReference type="Gene3D" id="6.10.340.10">
    <property type="match status" value="1"/>
</dbReference>
<dbReference type="GO" id="GO:0016301">
    <property type="term" value="F:kinase activity"/>
    <property type="evidence" value="ECO:0007669"/>
    <property type="project" value="UniProtKB-KW"/>
</dbReference>
<protein>
    <submittedName>
        <fullName evidence="9">Histidine kinase</fullName>
    </submittedName>
</protein>
<dbReference type="SMART" id="SM00387">
    <property type="entry name" value="HATPase_c"/>
    <property type="match status" value="1"/>
</dbReference>
<dbReference type="InterPro" id="IPR003660">
    <property type="entry name" value="HAMP_dom"/>
</dbReference>
<sequence>MKLHLTNPLTRMKVKQQLILLFLLLVSPVFALNWYANARAEDILKQHVTSAYAELNKQNLALMNRDMDTVSRVMTTLIQHSLIQSLNPMSGETADRVRQYADADKLLSSYSMGMNGGEAVYYYLYAYDPNNRYEFAPTPSSKFKAVGGVYFYNDKQKPEWIDEILSKRGKGYLRIMNDLGSSSRPDTLAYVRAVYSTSQGNQVVGVLVATNINRKLVESMRTVSLPDKGEIYLTDYENRVLASSVGPIGDRLSLPAEMEAGDDFEGQSNVITDGYIYVQSYQYLAQQKLIYKIPTRSLLQQQNELKFVIQLISIVYFVFCIVVMAYFWRSLLTPLQRLAVFTRSYVPGKKVPEQAAIDRNDEVGVLMHSVYGMAGRLNSLIEDRYLLEIKQKESQLQLLYQQINPHLLYNTLESIYWKSTLEGQSESGEMIKELAQLMRIGLSRGRDLITLEEELAHAKAYTSLQQKRYEYGFSVAWEIDERTLANPIPKIVIQPLIENAILHGVRYMGEDGEIRVIARLTEDRVEISVEDNGYKETDYEAIGRMLEDKEGIEGAGYGIRNVQQRIRLQFGADYGLTYRPRKGGGTVARIVLPVQHEQ</sequence>
<dbReference type="InterPro" id="IPR003594">
    <property type="entry name" value="HATPase_dom"/>
</dbReference>
<evidence type="ECO:0000256" key="2">
    <source>
        <dbReference type="ARBA" id="ARBA00022475"/>
    </source>
</evidence>
<gene>
    <name evidence="9" type="ORF">KB449_03570</name>
</gene>
<dbReference type="SUPFAM" id="SSF55874">
    <property type="entry name" value="ATPase domain of HSP90 chaperone/DNA topoisomerase II/histidine kinase"/>
    <property type="match status" value="1"/>
</dbReference>
<dbReference type="InterPro" id="IPR050640">
    <property type="entry name" value="Bact_2-comp_sensor_kinase"/>
</dbReference>
<reference evidence="9" key="1">
    <citation type="submission" date="2023-04" db="EMBL/GenBank/DDBJ databases">
        <title>Comparative genomic analysis of Cohnella hashimotonis sp. nov., isolated from the International Space Station.</title>
        <authorList>
            <person name="Venkateswaran K."/>
            <person name="Simpson A."/>
        </authorList>
    </citation>
    <scope>NUCLEOTIDE SEQUENCE</scope>
    <source>
        <strain evidence="9">F6_2S_P_1</strain>
    </source>
</reference>
<keyword evidence="5 9" id="KW-0418">Kinase</keyword>
<dbReference type="Gene3D" id="3.30.565.10">
    <property type="entry name" value="Histidine kinase-like ATPase, C-terminal domain"/>
    <property type="match status" value="1"/>
</dbReference>
<keyword evidence="2" id="KW-1003">Cell membrane</keyword>
<keyword evidence="6 7" id="KW-0472">Membrane</keyword>
<dbReference type="PANTHER" id="PTHR34220:SF7">
    <property type="entry name" value="SENSOR HISTIDINE KINASE YPDA"/>
    <property type="match status" value="1"/>
</dbReference>
<dbReference type="EMBL" id="JAGRPV010000001">
    <property type="protein sequence ID" value="MDI4644020.1"/>
    <property type="molecule type" value="Genomic_DNA"/>
</dbReference>